<dbReference type="EMBL" id="LAZR01063235">
    <property type="protein sequence ID" value="KKK59894.1"/>
    <property type="molecule type" value="Genomic_DNA"/>
</dbReference>
<evidence type="ECO:0000313" key="1">
    <source>
        <dbReference type="EMBL" id="KKK59894.1"/>
    </source>
</evidence>
<organism evidence="1">
    <name type="scientific">marine sediment metagenome</name>
    <dbReference type="NCBI Taxonomy" id="412755"/>
    <lineage>
        <taxon>unclassified sequences</taxon>
        <taxon>metagenomes</taxon>
        <taxon>ecological metagenomes</taxon>
    </lineage>
</organism>
<protein>
    <submittedName>
        <fullName evidence="1">Uncharacterized protein</fullName>
    </submittedName>
</protein>
<feature type="non-terminal residue" evidence="1">
    <location>
        <position position="217"/>
    </location>
</feature>
<dbReference type="AlphaFoldDB" id="A0A0F8Z0L2"/>
<comment type="caution">
    <text evidence="1">The sequence shown here is derived from an EMBL/GenBank/DDBJ whole genome shotgun (WGS) entry which is preliminary data.</text>
</comment>
<reference evidence="1" key="1">
    <citation type="journal article" date="2015" name="Nature">
        <title>Complex archaea that bridge the gap between prokaryotes and eukaryotes.</title>
        <authorList>
            <person name="Spang A."/>
            <person name="Saw J.H."/>
            <person name="Jorgensen S.L."/>
            <person name="Zaremba-Niedzwiedzka K."/>
            <person name="Martijn J."/>
            <person name="Lind A.E."/>
            <person name="van Eijk R."/>
            <person name="Schleper C."/>
            <person name="Guy L."/>
            <person name="Ettema T.J."/>
        </authorList>
    </citation>
    <scope>NUCLEOTIDE SEQUENCE</scope>
</reference>
<name>A0A0F8Z0L2_9ZZZZ</name>
<sequence>MTQAIAALDNLVREELPQMITEAGPMIAPVFDKIKRTAFGVKSQTGLGRGYKVLHLYETGVAGLIESGDPLGPEMHAITGTQTKLLAQGALSAGLTTFPTASESPHMGDIKRTLVLHKVIGNFSIPAAWKQADLLNAAQIKKVVRDMKAVAKLKAIYEASSFFSHIVTNDSGNENQVLGRVSVVADNSTNTGYLDITINETYGRIANFRQGMRIDIV</sequence>
<gene>
    <name evidence="1" type="ORF">LCGC14_3029810</name>
</gene>
<accession>A0A0F8Z0L2</accession>
<proteinExistence type="predicted"/>